<feature type="domain" description="HMG box" evidence="6">
    <location>
        <begin position="158"/>
        <end position="226"/>
    </location>
</feature>
<comment type="similarity">
    <text evidence="3">Belongs to the NHP6 family.</text>
</comment>
<dbReference type="SMART" id="SM00398">
    <property type="entry name" value="HMG"/>
    <property type="match status" value="1"/>
</dbReference>
<dbReference type="PROSITE" id="PS50118">
    <property type="entry name" value="HMG_BOX_2"/>
    <property type="match status" value="1"/>
</dbReference>
<dbReference type="PANTHER" id="PTHR48112:SF22">
    <property type="entry name" value="MITOCHONDRIAL TRANSCRIPTION FACTOR A, ISOFORM B"/>
    <property type="match status" value="1"/>
</dbReference>
<feature type="region of interest" description="Disordered" evidence="5">
    <location>
        <begin position="38"/>
        <end position="88"/>
    </location>
</feature>
<dbReference type="EMBL" id="JAEPRD010000126">
    <property type="protein sequence ID" value="KAG2197557.1"/>
    <property type="molecule type" value="Genomic_DNA"/>
</dbReference>
<dbReference type="Pfam" id="PF00505">
    <property type="entry name" value="HMG_box"/>
    <property type="match status" value="1"/>
</dbReference>
<proteinExistence type="inferred from homology"/>
<name>A0A8H7UXD5_9FUNG</name>
<evidence type="ECO:0000256" key="5">
    <source>
        <dbReference type="SAM" id="MobiDB-lite"/>
    </source>
</evidence>
<evidence type="ECO:0000313" key="8">
    <source>
        <dbReference type="Proteomes" id="UP000603453"/>
    </source>
</evidence>
<gene>
    <name evidence="7" type="ORF">INT47_009555</name>
</gene>
<dbReference type="AlphaFoldDB" id="A0A8H7UXD5"/>
<dbReference type="SUPFAM" id="SSF47095">
    <property type="entry name" value="HMG-box"/>
    <property type="match status" value="1"/>
</dbReference>
<dbReference type="InterPro" id="IPR009071">
    <property type="entry name" value="HMG_box_dom"/>
</dbReference>
<organism evidence="7 8">
    <name type="scientific">Mucor saturninus</name>
    <dbReference type="NCBI Taxonomy" id="64648"/>
    <lineage>
        <taxon>Eukaryota</taxon>
        <taxon>Fungi</taxon>
        <taxon>Fungi incertae sedis</taxon>
        <taxon>Mucoromycota</taxon>
        <taxon>Mucoromycotina</taxon>
        <taxon>Mucoromycetes</taxon>
        <taxon>Mucorales</taxon>
        <taxon>Mucorineae</taxon>
        <taxon>Mucoraceae</taxon>
        <taxon>Mucor</taxon>
    </lineage>
</organism>
<dbReference type="Proteomes" id="UP000603453">
    <property type="component" value="Unassembled WGS sequence"/>
</dbReference>
<dbReference type="GO" id="GO:0005634">
    <property type="term" value="C:nucleus"/>
    <property type="evidence" value="ECO:0007669"/>
    <property type="project" value="UniProtKB-UniRule"/>
</dbReference>
<feature type="region of interest" description="Disordered" evidence="5">
    <location>
        <begin position="128"/>
        <end position="165"/>
    </location>
</feature>
<evidence type="ECO:0000256" key="2">
    <source>
        <dbReference type="ARBA" id="ARBA00023242"/>
    </source>
</evidence>
<evidence type="ECO:0000313" key="7">
    <source>
        <dbReference type="EMBL" id="KAG2197557.1"/>
    </source>
</evidence>
<evidence type="ECO:0000256" key="4">
    <source>
        <dbReference type="PROSITE-ProRule" id="PRU00267"/>
    </source>
</evidence>
<evidence type="ECO:0000259" key="6">
    <source>
        <dbReference type="PROSITE" id="PS50118"/>
    </source>
</evidence>
<comment type="caution">
    <text evidence="7">The sequence shown here is derived from an EMBL/GenBank/DDBJ whole genome shotgun (WGS) entry which is preliminary data.</text>
</comment>
<dbReference type="OrthoDB" id="5593200at2759"/>
<dbReference type="PANTHER" id="PTHR48112">
    <property type="entry name" value="HIGH MOBILITY GROUP PROTEIN DSP1"/>
    <property type="match status" value="1"/>
</dbReference>
<accession>A0A8H7UXD5</accession>
<dbReference type="InterPro" id="IPR050342">
    <property type="entry name" value="HMGB"/>
</dbReference>
<keyword evidence="1 4" id="KW-0238">DNA-binding</keyword>
<dbReference type="GO" id="GO:0003677">
    <property type="term" value="F:DNA binding"/>
    <property type="evidence" value="ECO:0007669"/>
    <property type="project" value="UniProtKB-UniRule"/>
</dbReference>
<dbReference type="CDD" id="cd01390">
    <property type="entry name" value="HMG-box_NHP6-like"/>
    <property type="match status" value="1"/>
</dbReference>
<reference evidence="7" key="1">
    <citation type="submission" date="2020-12" db="EMBL/GenBank/DDBJ databases">
        <title>Metabolic potential, ecology and presence of endohyphal bacteria is reflected in genomic diversity of Mucoromycotina.</title>
        <authorList>
            <person name="Muszewska A."/>
            <person name="Okrasinska A."/>
            <person name="Steczkiewicz K."/>
            <person name="Drgas O."/>
            <person name="Orlowska M."/>
            <person name="Perlinska-Lenart U."/>
            <person name="Aleksandrzak-Piekarczyk T."/>
            <person name="Szatraj K."/>
            <person name="Zielenkiewicz U."/>
            <person name="Pilsyk S."/>
            <person name="Malc E."/>
            <person name="Mieczkowski P."/>
            <person name="Kruszewska J.S."/>
            <person name="Biernat P."/>
            <person name="Pawlowska J."/>
        </authorList>
    </citation>
    <scope>NUCLEOTIDE SEQUENCE</scope>
    <source>
        <strain evidence="7">WA0000017839</strain>
    </source>
</reference>
<feature type="compositionally biased region" description="Acidic residues" evidence="5">
    <location>
        <begin position="57"/>
        <end position="76"/>
    </location>
</feature>
<sequence>MKHQAEQAHEMQEDDVTSMNELTEDIVEDFARQLEEVVRIQDEEEEEEEFGYQQLPQDEDEDMYQQLESDEEEDDIRDPLQIPLSESARLNPETSDLIKSIMANIQLSNVPEWANNIPESAWLPHMAKETAKVTKRAAAPKVEEDKKKRKAKKDPSAPKRGLSAYMFFSQDQRSTVKEESPDATFGQIGKILGEKWKSMTDEQKKPYVDKAEADKKRYESEKAALA</sequence>
<dbReference type="Gene3D" id="1.10.30.10">
    <property type="entry name" value="High mobility group box domain"/>
    <property type="match status" value="1"/>
</dbReference>
<feature type="DNA-binding region" description="HMG box" evidence="4">
    <location>
        <begin position="158"/>
        <end position="226"/>
    </location>
</feature>
<evidence type="ECO:0000256" key="1">
    <source>
        <dbReference type="ARBA" id="ARBA00023125"/>
    </source>
</evidence>
<feature type="region of interest" description="Disordered" evidence="5">
    <location>
        <begin position="195"/>
        <end position="226"/>
    </location>
</feature>
<protein>
    <recommendedName>
        <fullName evidence="6">HMG box domain-containing protein</fullName>
    </recommendedName>
</protein>
<dbReference type="InterPro" id="IPR036910">
    <property type="entry name" value="HMG_box_dom_sf"/>
</dbReference>
<keyword evidence="2 4" id="KW-0539">Nucleus</keyword>
<evidence type="ECO:0000256" key="3">
    <source>
        <dbReference type="ARBA" id="ARBA00043963"/>
    </source>
</evidence>
<keyword evidence="8" id="KW-1185">Reference proteome</keyword>
<dbReference type="FunFam" id="1.10.30.10:FF:000016">
    <property type="entry name" value="FACT complex subunit SSRP1"/>
    <property type="match status" value="1"/>
</dbReference>